<proteinExistence type="predicted"/>
<reference evidence="2 3" key="1">
    <citation type="journal article" date="2015" name="Sci. Rep.">
        <title>Unraveling adaptation of Pontibacter korlensis to radiation and infertility in desert through complete genome and comparative transcriptomic analysis.</title>
        <authorList>
            <person name="Dai J."/>
            <person name="Dai W."/>
            <person name="Qiu C."/>
            <person name="Yang Z."/>
            <person name="Zhang Y."/>
            <person name="Zhou M."/>
            <person name="Zhang L."/>
            <person name="Fang C."/>
            <person name="Gao Q."/>
            <person name="Yang Q."/>
            <person name="Li X."/>
            <person name="Wang Z."/>
            <person name="Wang Z."/>
            <person name="Jia Z."/>
            <person name="Chen X."/>
        </authorList>
    </citation>
    <scope>NUCLEOTIDE SEQUENCE [LARGE SCALE GENOMIC DNA]</scope>
    <source>
        <strain evidence="2 3">X14-1T</strain>
    </source>
</reference>
<organism evidence="2 3">
    <name type="scientific">Pontibacter korlensis</name>
    <dbReference type="NCBI Taxonomy" id="400092"/>
    <lineage>
        <taxon>Bacteria</taxon>
        <taxon>Pseudomonadati</taxon>
        <taxon>Bacteroidota</taxon>
        <taxon>Cytophagia</taxon>
        <taxon>Cytophagales</taxon>
        <taxon>Hymenobacteraceae</taxon>
        <taxon>Pontibacter</taxon>
    </lineage>
</organism>
<dbReference type="PATRIC" id="fig|400092.3.peg.2570"/>
<dbReference type="EMBL" id="CP009621">
    <property type="protein sequence ID" value="AKD03685.1"/>
    <property type="molecule type" value="Genomic_DNA"/>
</dbReference>
<keyword evidence="3" id="KW-1185">Reference proteome</keyword>
<dbReference type="Pfam" id="PF05787">
    <property type="entry name" value="PhoX"/>
    <property type="match status" value="2"/>
</dbReference>
<sequence length="474" mass="51698">MNNANSSASRRHFLKSSGIATLGFMGLYQFVVQPLQAFGKEALALDAGYGPLVTDSAGLLNLPKGFSYKVISQRGDKMTDGLLVPGRPDGMGTFAGPNGKTIIIRNHENSPDTFIEGAFGLKNELLPTVKAANFYDFGKGKLPGLGGTTTMVYDPKKGEIEKQFMSLAGTSRNCAGGVTPWNSWLTCEETTVKAGACDYFEQDHGYVFEVPASTRVGMVTPIPVKAMGRMNHEAVAVDPNTSIVYLTEDRGDSLIYRYIPNEPGKLAKGGKLQALVLKEQKSWDTRNWENSKGPEFPVGKQFEVEWLDLENIDSPDDDLRLAGFNKGAACFARGEGMWFGQNELYFACTNGGKAYSGQVFRYVPSPNEGKPEEAKQPGKLELFLEPNNKDILKYCDNLTIAPWGDVIMCEDDPHPFVVGVTPGGEFYKLAENVGFQSEFAGGVFSPTGETYFLNIQDAGITVAITGPWKKAKLF</sequence>
<keyword evidence="1" id="KW-0812">Transmembrane</keyword>
<accession>A0A0E3ZFW3</accession>
<evidence type="ECO:0000313" key="2">
    <source>
        <dbReference type="EMBL" id="AKD03685.1"/>
    </source>
</evidence>
<dbReference type="KEGG" id="pko:PKOR_11805"/>
<dbReference type="PROSITE" id="PS51318">
    <property type="entry name" value="TAT"/>
    <property type="match status" value="1"/>
</dbReference>
<dbReference type="Proteomes" id="UP000033109">
    <property type="component" value="Chromosome"/>
</dbReference>
<evidence type="ECO:0000313" key="3">
    <source>
        <dbReference type="Proteomes" id="UP000033109"/>
    </source>
</evidence>
<dbReference type="InterPro" id="IPR006311">
    <property type="entry name" value="TAT_signal"/>
</dbReference>
<dbReference type="HOGENOM" id="CLU_045986_1_0_10"/>
<dbReference type="STRING" id="400092.PKOR_11805"/>
<protein>
    <submittedName>
        <fullName evidence="2">Phosphatase</fullName>
    </submittedName>
</protein>
<dbReference type="PANTHER" id="PTHR35399:SF4">
    <property type="entry name" value="MEMBRANE PROTEIN"/>
    <property type="match status" value="1"/>
</dbReference>
<dbReference type="AlphaFoldDB" id="A0A0E3ZFW3"/>
<evidence type="ECO:0000256" key="1">
    <source>
        <dbReference type="SAM" id="Phobius"/>
    </source>
</evidence>
<dbReference type="OrthoDB" id="9801383at2"/>
<keyword evidence="1" id="KW-0472">Membrane</keyword>
<feature type="transmembrane region" description="Helical" evidence="1">
    <location>
        <begin position="12"/>
        <end position="31"/>
    </location>
</feature>
<gene>
    <name evidence="2" type="ORF">PKOR_11805</name>
</gene>
<dbReference type="InterPro" id="IPR008557">
    <property type="entry name" value="PhoX"/>
</dbReference>
<name>A0A0E3ZFW3_9BACT</name>
<keyword evidence="1" id="KW-1133">Transmembrane helix</keyword>
<dbReference type="PANTHER" id="PTHR35399">
    <property type="entry name" value="SLR8030 PROTEIN"/>
    <property type="match status" value="1"/>
</dbReference>
<dbReference type="RefSeq" id="WP_046310954.1">
    <property type="nucleotide sequence ID" value="NZ_CBCSCY010000002.1"/>
</dbReference>